<evidence type="ECO:0000256" key="1">
    <source>
        <dbReference type="ARBA" id="ARBA00001966"/>
    </source>
</evidence>
<protein>
    <submittedName>
        <fullName evidence="4">2-hydroxyglutaryl-CoA dehydratase, D-component</fullName>
    </submittedName>
</protein>
<dbReference type="Gene3D" id="3.40.50.11890">
    <property type="match status" value="1"/>
</dbReference>
<keyword evidence="3" id="KW-0411">Iron-sulfur</keyword>
<gene>
    <name evidence="4" type="ORF">SAMN02910350_02310</name>
</gene>
<proteinExistence type="inferred from homology"/>
<dbReference type="GO" id="GO:0016836">
    <property type="term" value="F:hydro-lyase activity"/>
    <property type="evidence" value="ECO:0007669"/>
    <property type="project" value="UniProtKB-ARBA"/>
</dbReference>
<dbReference type="Gene3D" id="3.40.50.11900">
    <property type="match status" value="1"/>
</dbReference>
<evidence type="ECO:0000256" key="2">
    <source>
        <dbReference type="ARBA" id="ARBA00005806"/>
    </source>
</evidence>
<dbReference type="EMBL" id="FMWK01000014">
    <property type="protein sequence ID" value="SCZ80473.1"/>
    <property type="molecule type" value="Genomic_DNA"/>
</dbReference>
<comment type="cofactor">
    <cofactor evidence="1">
        <name>[4Fe-4S] cluster</name>
        <dbReference type="ChEBI" id="CHEBI:49883"/>
    </cofactor>
</comment>
<reference evidence="4 5" key="1">
    <citation type="submission" date="2016-10" db="EMBL/GenBank/DDBJ databases">
        <authorList>
            <person name="de Groot N.N."/>
        </authorList>
    </citation>
    <scope>NUCLEOTIDE SEQUENCE [LARGE SCALE GENOMIC DNA]</scope>
    <source>
        <strain evidence="4 5">DSM 10317</strain>
    </source>
</reference>
<organism evidence="4 5">
    <name type="scientific">Pseudobutyrivibrio xylanivorans</name>
    <dbReference type="NCBI Taxonomy" id="185007"/>
    <lineage>
        <taxon>Bacteria</taxon>
        <taxon>Bacillati</taxon>
        <taxon>Bacillota</taxon>
        <taxon>Clostridia</taxon>
        <taxon>Lachnospirales</taxon>
        <taxon>Lachnospiraceae</taxon>
        <taxon>Pseudobutyrivibrio</taxon>
    </lineage>
</organism>
<dbReference type="RefSeq" id="WP_090163580.1">
    <property type="nucleotide sequence ID" value="NZ_FMWK01000014.1"/>
</dbReference>
<comment type="similarity">
    <text evidence="2">Belongs to the FldB/FldC dehydratase alpha/beta subunit family.</text>
</comment>
<sequence length="513" mass="59298">MGRALGSEPLGTTLYSGKRPRRRREWRGLKDTWYDYTRWLYYLFILAKFMMKPNNFKGFFRYRWMSNYLAVPDFMDRHTEGLRGTALRLAHEGIGLIIIDMTISLTDIFKADPEIGNDTELSKKMVVFDENMMSTLMGGFRNLKWVSYEVPAIYTSSFMCQDGVMHYVDKTHEYGVPNDVCPMPAAELGAALEDDLPKIGACAIQCNTTCDGSLMGGGLMARSMGIPTFQIAAPIRHRQESVQEYAGEEILNAIHFIEEHTGEKYDWDFLFENMDRFNQETKEFLEWLEINKTPYPQLLGATLGFYRYGVYMAAGGRSPVFLKTDKKITALATKAYQNKEMACKEYRHRAILWGVQAAYYTAFPNWLMNCWGIVPINDMLCCVSTEMVSTTDKHQALLDLGYLYENMIMRNRSNGGYETGVEDLFRLCEQMNVDMVIMYVHIGCKAMSGYTGLFEEEARKRGIHWIWVNHNLMVPLDGTRRDMRTEVNRYMRTILKEEPVDPSLEDFDDSLCW</sequence>
<name>A0A1G5S2D0_PSEXY</name>
<dbReference type="PANTHER" id="PTHR30548:SF1">
    <property type="entry name" value="DEHYDRATASE SUBUNIT MJ0007-RELATED"/>
    <property type="match status" value="1"/>
</dbReference>
<dbReference type="Pfam" id="PF06050">
    <property type="entry name" value="HGD-D"/>
    <property type="match status" value="1"/>
</dbReference>
<evidence type="ECO:0000313" key="4">
    <source>
        <dbReference type="EMBL" id="SCZ80473.1"/>
    </source>
</evidence>
<dbReference type="PANTHER" id="PTHR30548">
    <property type="entry name" value="2-HYDROXYGLUTARYL-COA DEHYDRATASE, D-COMPONENT-RELATED"/>
    <property type="match status" value="1"/>
</dbReference>
<dbReference type="InterPro" id="IPR010327">
    <property type="entry name" value="FldB/FldC_alpha/beta"/>
</dbReference>
<dbReference type="AlphaFoldDB" id="A0A1G5S2D0"/>
<evidence type="ECO:0000256" key="3">
    <source>
        <dbReference type="ARBA" id="ARBA00023014"/>
    </source>
</evidence>
<keyword evidence="3" id="KW-0408">Iron</keyword>
<dbReference type="GO" id="GO:0051536">
    <property type="term" value="F:iron-sulfur cluster binding"/>
    <property type="evidence" value="ECO:0007669"/>
    <property type="project" value="UniProtKB-KW"/>
</dbReference>
<evidence type="ECO:0000313" key="5">
    <source>
        <dbReference type="Proteomes" id="UP000199428"/>
    </source>
</evidence>
<keyword evidence="3" id="KW-0479">Metal-binding</keyword>
<dbReference type="Proteomes" id="UP000199428">
    <property type="component" value="Unassembled WGS sequence"/>
</dbReference>
<accession>A0A1G5S2D0</accession>